<dbReference type="AlphaFoldDB" id="A0A1B6L463"/>
<sequence length="603" mass="68301">SSVVLTEDTDSFIIGDRVWVGGKRPGTIAYIGVTQFAPGDWAGVVLDEFVGKNDGSVANIRYFQCEPKKGIFSRLTRLTRTPLQEDDEMSVSDAGVGNSHGHSHIPQPSTTPPSRQGSTLSGRGLKVGDRVIVKSSTGSKTGMLRFIGQTQFAAGQWCGVECDDPVGKNDGSVFDVSYFKCRPQHGLFAPIAKVSLSPSPNRRPSCSVHPPGPERQNTDSSISSMSSASAIGRKTSRPGVTSKLTSPTSIEDGNVKSVAKASAAVLKDREVYIEQLLKERDMERLAVTRAASQAEEAERQLDMLRQELRQAKEVAEATQADLQHQVAELAREKQDMVNLMDEDHSKLEDVNFRLEEETLARVELEVTSKTLEEQVKQLQQDLELEKTRTTQLQEDSRRLREEESTLERTAESTKTEIQQMKAERDRLTIELAEIKDQSVEWKNKFEEVLKIRMEMETQMLNFKTEKESELINLTLRFNESESRVKESEKNCSELKLKLEHITNQIVKNKETFLEEINTWKEKCNNLLDENKKNKLEEVAKVRMEMEAQMLNFKTEKELELKSLTLRLDETENKFKESEKNSSELKLKLEHINNQLTKDKETFL</sequence>
<evidence type="ECO:0000259" key="3">
    <source>
        <dbReference type="PROSITE" id="PS50245"/>
    </source>
</evidence>
<gene>
    <name evidence="4" type="ORF">g.36894</name>
</gene>
<dbReference type="InterPro" id="IPR000938">
    <property type="entry name" value="CAP-Gly_domain"/>
</dbReference>
<dbReference type="SUPFAM" id="SSF74924">
    <property type="entry name" value="Cap-Gly domain"/>
    <property type="match status" value="2"/>
</dbReference>
<feature type="compositionally biased region" description="Basic and acidic residues" evidence="2">
    <location>
        <begin position="388"/>
        <end position="414"/>
    </location>
</feature>
<keyword evidence="1" id="KW-0175">Coiled coil</keyword>
<feature type="domain" description="CAP-Gly" evidence="3">
    <location>
        <begin position="148"/>
        <end position="190"/>
    </location>
</feature>
<feature type="region of interest" description="Disordered" evidence="2">
    <location>
        <begin position="194"/>
        <end position="249"/>
    </location>
</feature>
<reference evidence="4" key="1">
    <citation type="submission" date="2015-11" db="EMBL/GenBank/DDBJ databases">
        <title>De novo transcriptome assembly of four potential Pierce s Disease insect vectors from Arizona vineyards.</title>
        <authorList>
            <person name="Tassone E.E."/>
        </authorList>
    </citation>
    <scope>NUCLEOTIDE SEQUENCE</scope>
</reference>
<dbReference type="SMART" id="SM01052">
    <property type="entry name" value="CAP_GLY"/>
    <property type="match status" value="2"/>
</dbReference>
<feature type="coiled-coil region" evidence="1">
    <location>
        <begin position="470"/>
        <end position="594"/>
    </location>
</feature>
<dbReference type="Pfam" id="PF01302">
    <property type="entry name" value="CAP_GLY"/>
    <property type="match status" value="2"/>
</dbReference>
<organism evidence="4">
    <name type="scientific">Graphocephala atropunctata</name>
    <dbReference type="NCBI Taxonomy" id="36148"/>
    <lineage>
        <taxon>Eukaryota</taxon>
        <taxon>Metazoa</taxon>
        <taxon>Ecdysozoa</taxon>
        <taxon>Arthropoda</taxon>
        <taxon>Hexapoda</taxon>
        <taxon>Insecta</taxon>
        <taxon>Pterygota</taxon>
        <taxon>Neoptera</taxon>
        <taxon>Paraneoptera</taxon>
        <taxon>Hemiptera</taxon>
        <taxon>Auchenorrhyncha</taxon>
        <taxon>Membracoidea</taxon>
        <taxon>Cicadellidae</taxon>
        <taxon>Cicadellinae</taxon>
        <taxon>Cicadellini</taxon>
        <taxon>Graphocephala</taxon>
    </lineage>
</organism>
<proteinExistence type="predicted"/>
<feature type="compositionally biased region" description="Low complexity" evidence="2">
    <location>
        <begin position="220"/>
        <end position="231"/>
    </location>
</feature>
<evidence type="ECO:0000313" key="4">
    <source>
        <dbReference type="EMBL" id="JAT18446.1"/>
    </source>
</evidence>
<dbReference type="PROSITE" id="PS00845">
    <property type="entry name" value="CAP_GLY_1"/>
    <property type="match status" value="1"/>
</dbReference>
<dbReference type="Gene3D" id="2.30.30.190">
    <property type="entry name" value="CAP Gly-rich-like domain"/>
    <property type="match status" value="2"/>
</dbReference>
<evidence type="ECO:0000256" key="2">
    <source>
        <dbReference type="SAM" id="MobiDB-lite"/>
    </source>
</evidence>
<name>A0A1B6L463_9HEMI</name>
<dbReference type="PANTHER" id="PTHR18916:SF82">
    <property type="entry name" value="CAP-GLY DOMAIN-CONTAINING PROTEIN"/>
    <property type="match status" value="1"/>
</dbReference>
<protein>
    <recommendedName>
        <fullName evidence="3">CAP-Gly domain-containing protein</fullName>
    </recommendedName>
</protein>
<feature type="compositionally biased region" description="Polar residues" evidence="2">
    <location>
        <begin position="106"/>
        <end position="121"/>
    </location>
</feature>
<feature type="region of interest" description="Disordered" evidence="2">
    <location>
        <begin position="83"/>
        <end position="123"/>
    </location>
</feature>
<dbReference type="PROSITE" id="PS50245">
    <property type="entry name" value="CAP_GLY_2"/>
    <property type="match status" value="2"/>
</dbReference>
<accession>A0A1B6L463</accession>
<feature type="region of interest" description="Disordered" evidence="2">
    <location>
        <begin position="388"/>
        <end position="415"/>
    </location>
</feature>
<dbReference type="EMBL" id="GEBQ01021531">
    <property type="protein sequence ID" value="JAT18446.1"/>
    <property type="molecule type" value="Transcribed_RNA"/>
</dbReference>
<feature type="non-terminal residue" evidence="4">
    <location>
        <position position="603"/>
    </location>
</feature>
<dbReference type="InterPro" id="IPR036859">
    <property type="entry name" value="CAP-Gly_dom_sf"/>
</dbReference>
<feature type="non-terminal residue" evidence="4">
    <location>
        <position position="1"/>
    </location>
</feature>
<feature type="domain" description="CAP-Gly" evidence="3">
    <location>
        <begin position="32"/>
        <end position="74"/>
    </location>
</feature>
<feature type="compositionally biased region" description="Polar residues" evidence="2">
    <location>
        <begin position="238"/>
        <end position="249"/>
    </location>
</feature>
<dbReference type="PANTHER" id="PTHR18916">
    <property type="entry name" value="DYNACTIN 1-RELATED MICROTUBULE-BINDING"/>
    <property type="match status" value="1"/>
</dbReference>
<evidence type="ECO:0000256" key="1">
    <source>
        <dbReference type="SAM" id="Coils"/>
    </source>
</evidence>